<evidence type="ECO:0000313" key="2">
    <source>
        <dbReference type="EMBL" id="HIU57626.1"/>
    </source>
</evidence>
<evidence type="ECO:0000313" key="3">
    <source>
        <dbReference type="Proteomes" id="UP000824109"/>
    </source>
</evidence>
<comment type="caution">
    <text evidence="2">The sequence shown here is derived from an EMBL/GenBank/DDBJ whole genome shotgun (WGS) entry which is preliminary data.</text>
</comment>
<dbReference type="EMBL" id="DVNB01000078">
    <property type="protein sequence ID" value="HIU57626.1"/>
    <property type="molecule type" value="Genomic_DNA"/>
</dbReference>
<reference evidence="2" key="1">
    <citation type="submission" date="2020-10" db="EMBL/GenBank/DDBJ databases">
        <authorList>
            <person name="Gilroy R."/>
        </authorList>
    </citation>
    <scope>NUCLEOTIDE SEQUENCE</scope>
    <source>
        <strain evidence="2">USAMLcec3-3695</strain>
    </source>
</reference>
<feature type="coiled-coil region" evidence="1">
    <location>
        <begin position="59"/>
        <end position="86"/>
    </location>
</feature>
<proteinExistence type="predicted"/>
<evidence type="ECO:0000256" key="1">
    <source>
        <dbReference type="SAM" id="Coils"/>
    </source>
</evidence>
<reference evidence="2" key="2">
    <citation type="journal article" date="2021" name="PeerJ">
        <title>Extensive microbial diversity within the chicken gut microbiome revealed by metagenomics and culture.</title>
        <authorList>
            <person name="Gilroy R."/>
            <person name="Ravi A."/>
            <person name="Getino M."/>
            <person name="Pursley I."/>
            <person name="Horton D.L."/>
            <person name="Alikhan N.F."/>
            <person name="Baker D."/>
            <person name="Gharbi K."/>
            <person name="Hall N."/>
            <person name="Watson M."/>
            <person name="Adriaenssens E.M."/>
            <person name="Foster-Nyarko E."/>
            <person name="Jarju S."/>
            <person name="Secka A."/>
            <person name="Antonio M."/>
            <person name="Oren A."/>
            <person name="Chaudhuri R.R."/>
            <person name="La Ragione R."/>
            <person name="Hildebrand F."/>
            <person name="Pallen M.J."/>
        </authorList>
    </citation>
    <scope>NUCLEOTIDE SEQUENCE</scope>
    <source>
        <strain evidence="2">USAMLcec3-3695</strain>
    </source>
</reference>
<dbReference type="AlphaFoldDB" id="A0A9D1MCE0"/>
<protein>
    <submittedName>
        <fullName evidence="2">ATPase</fullName>
    </submittedName>
</protein>
<keyword evidence="1" id="KW-0175">Coiled coil</keyword>
<sequence length="151" mass="17950">MDMDMDIMEIVDMIEETVNKASTVPLTGKIMLDKEEILDYIQEIRLVYPEQLKEAKWVKNERQRILAEAEERADAIKKSAEETQEKLIDEHEITRQAYEKADAIKDMSEKEAKEIRMDTDRYVDEVLADVEHRLDLLLRKVREDREEHMNN</sequence>
<dbReference type="Proteomes" id="UP000824109">
    <property type="component" value="Unassembled WGS sequence"/>
</dbReference>
<accession>A0A9D1MCE0</accession>
<name>A0A9D1MCE0_9FIRM</name>
<organism evidence="2 3">
    <name type="scientific">Candidatus Ornithomonoglobus merdipullorum</name>
    <dbReference type="NCBI Taxonomy" id="2840895"/>
    <lineage>
        <taxon>Bacteria</taxon>
        <taxon>Bacillati</taxon>
        <taxon>Bacillota</taxon>
        <taxon>Clostridia</taxon>
        <taxon>Candidatus Ornithomonoglobus</taxon>
    </lineage>
</organism>
<gene>
    <name evidence="2" type="ORF">IAA61_07425</name>
</gene>